<feature type="domain" description="Transposase IS4-like" evidence="2">
    <location>
        <begin position="2"/>
        <end position="145"/>
    </location>
</feature>
<organism evidence="3 4">
    <name type="scientific">Novacetimonas pomaceti</name>
    <dbReference type="NCBI Taxonomy" id="2021998"/>
    <lineage>
        <taxon>Bacteria</taxon>
        <taxon>Pseudomonadati</taxon>
        <taxon>Pseudomonadota</taxon>
        <taxon>Alphaproteobacteria</taxon>
        <taxon>Acetobacterales</taxon>
        <taxon>Acetobacteraceae</taxon>
        <taxon>Novacetimonas</taxon>
    </lineage>
</organism>
<dbReference type="PANTHER" id="PTHR30007">
    <property type="entry name" value="PHP DOMAIN PROTEIN"/>
    <property type="match status" value="1"/>
</dbReference>
<protein>
    <recommendedName>
        <fullName evidence="2">Transposase IS4-like domain-containing protein</fullName>
    </recommendedName>
</protein>
<comment type="caution">
    <text evidence="3">The sequence shown here is derived from an EMBL/GenBank/DDBJ whole genome shotgun (WGS) entry which is preliminary data.</text>
</comment>
<dbReference type="NCBIfam" id="NF033580">
    <property type="entry name" value="transpos_IS5_3"/>
    <property type="match status" value="1"/>
</dbReference>
<feature type="region of interest" description="Disordered" evidence="1">
    <location>
        <begin position="1"/>
        <end position="26"/>
    </location>
</feature>
<name>A0ABX5P2P0_9PROT</name>
<dbReference type="Proteomes" id="UP000248116">
    <property type="component" value="Unassembled WGS sequence"/>
</dbReference>
<reference evidence="3 4" key="1">
    <citation type="submission" date="2018-02" db="EMBL/GenBank/DDBJ databases">
        <authorList>
            <person name="Skraban J."/>
            <person name="Trcek J."/>
        </authorList>
    </citation>
    <scope>NUCLEOTIDE SEQUENCE [LARGE SCALE GENOMIC DNA]</scope>
    <source>
        <strain evidence="3 4">AV446</strain>
    </source>
</reference>
<evidence type="ECO:0000313" key="4">
    <source>
        <dbReference type="Proteomes" id="UP000248116"/>
    </source>
</evidence>
<feature type="compositionally biased region" description="Basic residues" evidence="1">
    <location>
        <begin position="1"/>
        <end position="17"/>
    </location>
</feature>
<sequence length="163" mass="17773">MTIVRAHQRSAGARKKGSGSGIGRSRGGLTTKIHAVVDAAGKPLALSLMPGQRAGITEAEPFMDEVDPAAFIADKAYDAAPLIEKLGEQQIASVIPSRENSCNPRKLRLSLYKKRNEIERFCARLKQFRRKAKGSSSLRTNQTGLLVPSCWRFGLEKAVIGIR</sequence>
<accession>A0ABX5P2P0</accession>
<evidence type="ECO:0000313" key="3">
    <source>
        <dbReference type="EMBL" id="PYD47459.1"/>
    </source>
</evidence>
<keyword evidence="4" id="KW-1185">Reference proteome</keyword>
<proteinExistence type="predicted"/>
<dbReference type="PANTHER" id="PTHR30007:SF1">
    <property type="entry name" value="BLR1914 PROTEIN"/>
    <property type="match status" value="1"/>
</dbReference>
<evidence type="ECO:0000256" key="1">
    <source>
        <dbReference type="SAM" id="MobiDB-lite"/>
    </source>
</evidence>
<gene>
    <name evidence="3" type="ORF">C3920_09780</name>
</gene>
<dbReference type="InterPro" id="IPR002559">
    <property type="entry name" value="Transposase_11"/>
</dbReference>
<dbReference type="EMBL" id="PRCW01000072">
    <property type="protein sequence ID" value="PYD47459.1"/>
    <property type="molecule type" value="Genomic_DNA"/>
</dbReference>
<evidence type="ECO:0000259" key="2">
    <source>
        <dbReference type="Pfam" id="PF01609"/>
    </source>
</evidence>
<dbReference type="Pfam" id="PF01609">
    <property type="entry name" value="DDE_Tnp_1"/>
    <property type="match status" value="1"/>
</dbReference>